<reference evidence="1 2" key="1">
    <citation type="journal article" date="2015" name="Genome Biol.">
        <title>Comparative genomics of Steinernema reveals deeply conserved gene regulatory networks.</title>
        <authorList>
            <person name="Dillman A.R."/>
            <person name="Macchietto M."/>
            <person name="Porter C.F."/>
            <person name="Rogers A."/>
            <person name="Williams B."/>
            <person name="Antoshechkin I."/>
            <person name="Lee M.M."/>
            <person name="Goodwin Z."/>
            <person name="Lu X."/>
            <person name="Lewis E.E."/>
            <person name="Goodrich-Blair H."/>
            <person name="Stock S.P."/>
            <person name="Adams B.J."/>
            <person name="Sternberg P.W."/>
            <person name="Mortazavi A."/>
        </authorList>
    </citation>
    <scope>NUCLEOTIDE SEQUENCE [LARGE SCALE GENOMIC DNA]</scope>
    <source>
        <strain evidence="1 2">ALL</strain>
    </source>
</reference>
<keyword evidence="2" id="KW-1185">Reference proteome</keyword>
<comment type="caution">
    <text evidence="1">The sequence shown here is derived from an EMBL/GenBank/DDBJ whole genome shotgun (WGS) entry which is preliminary data.</text>
</comment>
<dbReference type="AlphaFoldDB" id="A0A4U8UKF5"/>
<name>A0A4U8UKF5_STECR</name>
<sequence length="140" mass="16220">MGIYGMLLLTSISHLVCNPKRRILKVSKTDGYRQIMPQNLLGCIAGWISFNLQISSLTRKRLIAILIFNDKIFHGKVHCPFDLFYDSTSSHLHLRSRCFQILPTTQRSDKFRKFHSSLCGMKFLRQVLAKSSKTFQKRPC</sequence>
<protein>
    <submittedName>
        <fullName evidence="1">Uncharacterized protein</fullName>
    </submittedName>
</protein>
<dbReference type="EMBL" id="AZBU02000001">
    <property type="protein sequence ID" value="TMS33286.1"/>
    <property type="molecule type" value="Genomic_DNA"/>
</dbReference>
<reference evidence="1 2" key="2">
    <citation type="journal article" date="2019" name="G3 (Bethesda)">
        <title>Hybrid Assembly of the Genome of the Entomopathogenic Nematode Steinernema carpocapsae Identifies the X-Chromosome.</title>
        <authorList>
            <person name="Serra L."/>
            <person name="Macchietto M."/>
            <person name="Macias-Munoz A."/>
            <person name="McGill C.J."/>
            <person name="Rodriguez I.M."/>
            <person name="Rodriguez B."/>
            <person name="Murad R."/>
            <person name="Mortazavi A."/>
        </authorList>
    </citation>
    <scope>NUCLEOTIDE SEQUENCE [LARGE SCALE GENOMIC DNA]</scope>
    <source>
        <strain evidence="1 2">ALL</strain>
    </source>
</reference>
<proteinExistence type="predicted"/>
<evidence type="ECO:0000313" key="1">
    <source>
        <dbReference type="EMBL" id="TMS33286.1"/>
    </source>
</evidence>
<gene>
    <name evidence="1" type="ORF">L596_001045</name>
</gene>
<dbReference type="Proteomes" id="UP000298663">
    <property type="component" value="Unassembled WGS sequence"/>
</dbReference>
<accession>A0A4U8UKF5</accession>
<organism evidence="1 2">
    <name type="scientific">Steinernema carpocapsae</name>
    <name type="common">Entomopathogenic nematode</name>
    <dbReference type="NCBI Taxonomy" id="34508"/>
    <lineage>
        <taxon>Eukaryota</taxon>
        <taxon>Metazoa</taxon>
        <taxon>Ecdysozoa</taxon>
        <taxon>Nematoda</taxon>
        <taxon>Chromadorea</taxon>
        <taxon>Rhabditida</taxon>
        <taxon>Tylenchina</taxon>
        <taxon>Panagrolaimomorpha</taxon>
        <taxon>Strongyloidoidea</taxon>
        <taxon>Steinernematidae</taxon>
        <taxon>Steinernema</taxon>
    </lineage>
</organism>
<evidence type="ECO:0000313" key="2">
    <source>
        <dbReference type="Proteomes" id="UP000298663"/>
    </source>
</evidence>